<dbReference type="Proteomes" id="UP000523079">
    <property type="component" value="Unassembled WGS sequence"/>
</dbReference>
<evidence type="ECO:0000256" key="2">
    <source>
        <dbReference type="SAM" id="MobiDB-lite"/>
    </source>
</evidence>
<dbReference type="InterPro" id="IPR042261">
    <property type="entry name" value="Lsr2-like_dimerization"/>
</dbReference>
<dbReference type="Gene3D" id="3.30.60.230">
    <property type="entry name" value="Lsr2, dimerization domain"/>
    <property type="match status" value="1"/>
</dbReference>
<dbReference type="Pfam" id="PF23359">
    <property type="entry name" value="Lsr2_DNA-bd"/>
    <property type="match status" value="1"/>
</dbReference>
<evidence type="ECO:0000259" key="4">
    <source>
        <dbReference type="Pfam" id="PF23359"/>
    </source>
</evidence>
<dbReference type="GO" id="GO:0016746">
    <property type="term" value="F:acyltransferase activity"/>
    <property type="evidence" value="ECO:0007669"/>
    <property type="project" value="InterPro"/>
</dbReference>
<accession>A0A7W3P4I9</accession>
<dbReference type="Gene3D" id="4.10.320.10">
    <property type="entry name" value="E3-binding domain"/>
    <property type="match status" value="1"/>
</dbReference>
<keyword evidence="1" id="KW-0238">DNA-binding</keyword>
<keyword evidence="6" id="KW-1185">Reference proteome</keyword>
<feature type="domain" description="Lsr2 DNA-binding" evidence="4">
    <location>
        <begin position="80"/>
        <end position="115"/>
    </location>
</feature>
<sequence length="117" mass="12600">MAQRVEVLLEDDLDGSEAAATVEFALDGASYEIDLSEVHIDELRASFAPWLEKARRTGGRRTQPDAPAPSRKSSGSTRTDPAQTAAIRSWANANGHEVSARGRIPAKVQEAFQAAHS</sequence>
<dbReference type="GO" id="GO:0003677">
    <property type="term" value="F:DNA binding"/>
    <property type="evidence" value="ECO:0007669"/>
    <property type="project" value="UniProtKB-KW"/>
</dbReference>
<evidence type="ECO:0008006" key="7">
    <source>
        <dbReference type="Google" id="ProtNLM"/>
    </source>
</evidence>
<proteinExistence type="predicted"/>
<dbReference type="InterPro" id="IPR024412">
    <property type="entry name" value="Lsr2_dim_dom"/>
</dbReference>
<dbReference type="InterPro" id="IPR036625">
    <property type="entry name" value="E3-bd_dom_sf"/>
</dbReference>
<dbReference type="RefSeq" id="WP_182558442.1">
    <property type="nucleotide sequence ID" value="NZ_JACGWT010000001.1"/>
</dbReference>
<evidence type="ECO:0000313" key="5">
    <source>
        <dbReference type="EMBL" id="MBA8792855.1"/>
    </source>
</evidence>
<dbReference type="EMBL" id="JACGWT010000001">
    <property type="protein sequence ID" value="MBA8792855.1"/>
    <property type="molecule type" value="Genomic_DNA"/>
</dbReference>
<dbReference type="AlphaFoldDB" id="A0A7W3P4I9"/>
<organism evidence="5 6">
    <name type="scientific">Microlunatus kandeliicorticis</name>
    <dbReference type="NCBI Taxonomy" id="1759536"/>
    <lineage>
        <taxon>Bacteria</taxon>
        <taxon>Bacillati</taxon>
        <taxon>Actinomycetota</taxon>
        <taxon>Actinomycetes</taxon>
        <taxon>Propionibacteriales</taxon>
        <taxon>Propionibacteriaceae</taxon>
        <taxon>Microlunatus</taxon>
    </lineage>
</organism>
<feature type="compositionally biased region" description="Polar residues" evidence="2">
    <location>
        <begin position="71"/>
        <end position="82"/>
    </location>
</feature>
<reference evidence="5 6" key="1">
    <citation type="submission" date="2020-07" db="EMBL/GenBank/DDBJ databases">
        <title>Sequencing the genomes of 1000 actinobacteria strains.</title>
        <authorList>
            <person name="Klenk H.-P."/>
        </authorList>
    </citation>
    <scope>NUCLEOTIDE SEQUENCE [LARGE SCALE GENOMIC DNA]</scope>
    <source>
        <strain evidence="5 6">DSM 100723</strain>
    </source>
</reference>
<gene>
    <name evidence="5" type="ORF">FHX74_000449</name>
</gene>
<dbReference type="InterPro" id="IPR055370">
    <property type="entry name" value="Lsr2_DNA-bd"/>
</dbReference>
<evidence type="ECO:0000313" key="6">
    <source>
        <dbReference type="Proteomes" id="UP000523079"/>
    </source>
</evidence>
<feature type="domain" description="Lsr2 dimerization" evidence="3">
    <location>
        <begin position="1"/>
        <end position="58"/>
    </location>
</feature>
<name>A0A7W3P4I9_9ACTN</name>
<comment type="caution">
    <text evidence="5">The sequence shown here is derived from an EMBL/GenBank/DDBJ whole genome shotgun (WGS) entry which is preliminary data.</text>
</comment>
<evidence type="ECO:0000259" key="3">
    <source>
        <dbReference type="Pfam" id="PF11774"/>
    </source>
</evidence>
<dbReference type="Pfam" id="PF11774">
    <property type="entry name" value="Lsr2"/>
    <property type="match status" value="1"/>
</dbReference>
<protein>
    <recommendedName>
        <fullName evidence="7">Lsr2 protein</fullName>
    </recommendedName>
</protein>
<evidence type="ECO:0000256" key="1">
    <source>
        <dbReference type="ARBA" id="ARBA00023125"/>
    </source>
</evidence>
<feature type="region of interest" description="Disordered" evidence="2">
    <location>
        <begin position="54"/>
        <end position="85"/>
    </location>
</feature>